<keyword evidence="7" id="KW-0812">Transmembrane</keyword>
<proteinExistence type="predicted"/>
<evidence type="ECO:0000313" key="8">
    <source>
        <dbReference type="EMBL" id="CAD7261853.1"/>
    </source>
</evidence>
<keyword evidence="4" id="KW-0406">Ion transport</keyword>
<dbReference type="PANTHER" id="PTHR47143:SF1">
    <property type="entry name" value="ION_TRANS DOMAIN-CONTAINING PROTEIN"/>
    <property type="match status" value="1"/>
</dbReference>
<keyword evidence="7" id="KW-1133">Transmembrane helix</keyword>
<dbReference type="InterPro" id="IPR052076">
    <property type="entry name" value="TRP_cation_channel"/>
</dbReference>
<protein>
    <submittedName>
        <fullName evidence="8">Uncharacterized protein</fullName>
    </submittedName>
</protein>
<feature type="transmembrane region" description="Helical" evidence="7">
    <location>
        <begin position="73"/>
        <end position="94"/>
    </location>
</feature>
<keyword evidence="5" id="KW-0325">Glycoprotein</keyword>
<accession>A0A7R9G0J3</accession>
<keyword evidence="7" id="KW-0472">Membrane</keyword>
<dbReference type="GO" id="GO:0022857">
    <property type="term" value="F:transmembrane transporter activity"/>
    <property type="evidence" value="ECO:0007669"/>
    <property type="project" value="TreeGrafter"/>
</dbReference>
<gene>
    <name evidence="8" type="ORF">TSIB3V08_LOCUS5977</name>
</gene>
<evidence type="ECO:0000256" key="6">
    <source>
        <dbReference type="ARBA" id="ARBA00023303"/>
    </source>
</evidence>
<keyword evidence="2" id="KW-0677">Repeat</keyword>
<keyword evidence="6" id="KW-0407">Ion channel</keyword>
<dbReference type="GO" id="GO:1902495">
    <property type="term" value="C:transmembrane transporter complex"/>
    <property type="evidence" value="ECO:0007669"/>
    <property type="project" value="TreeGrafter"/>
</dbReference>
<feature type="transmembrane region" description="Helical" evidence="7">
    <location>
        <begin position="203"/>
        <end position="223"/>
    </location>
</feature>
<sequence length="225" mass="25840">MILPGSRSLSPLPINKTSAVCKMGHHSDETIARAIPPPMCSSQAMVAHGRVELLAHPLSQKYLQMKWNSYGKYFHLANLLLYSVFLALVTYFSAQLMEMEDVREMNDVMVQELLRRNHSHVNRTGTINLLGEVVKSKLSTPMMYMSAVFVLTYIVVNTLREVLQLYQQKWHYLLDPTNLVTWILHICTIIMIAPIFVGNHEELQLSCASITVFLSWFNLLLYLQR</sequence>
<keyword evidence="1" id="KW-0813">Transport</keyword>
<evidence type="ECO:0000256" key="7">
    <source>
        <dbReference type="SAM" id="Phobius"/>
    </source>
</evidence>
<name>A0A7R9G0J3_TIMSH</name>
<evidence type="ECO:0000256" key="5">
    <source>
        <dbReference type="ARBA" id="ARBA00023180"/>
    </source>
</evidence>
<evidence type="ECO:0000256" key="1">
    <source>
        <dbReference type="ARBA" id="ARBA00022448"/>
    </source>
</evidence>
<dbReference type="PANTHER" id="PTHR47143">
    <property type="entry name" value="TRANSIENT RECEPTOR POTENTIAL CATION CHANNEL PROTEIN PAINLESS"/>
    <property type="match status" value="1"/>
</dbReference>
<dbReference type="EMBL" id="OC002445">
    <property type="protein sequence ID" value="CAD7261853.1"/>
    <property type="molecule type" value="Genomic_DNA"/>
</dbReference>
<keyword evidence="3" id="KW-0040">ANK repeat</keyword>
<reference evidence="8" key="1">
    <citation type="submission" date="2020-11" db="EMBL/GenBank/DDBJ databases">
        <authorList>
            <person name="Tran Van P."/>
        </authorList>
    </citation>
    <scope>NUCLEOTIDE SEQUENCE</scope>
</reference>
<evidence type="ECO:0000256" key="3">
    <source>
        <dbReference type="ARBA" id="ARBA00023043"/>
    </source>
</evidence>
<feature type="transmembrane region" description="Helical" evidence="7">
    <location>
        <begin position="179"/>
        <end position="197"/>
    </location>
</feature>
<feature type="transmembrane region" description="Helical" evidence="7">
    <location>
        <begin position="142"/>
        <end position="159"/>
    </location>
</feature>
<evidence type="ECO:0000256" key="2">
    <source>
        <dbReference type="ARBA" id="ARBA00022737"/>
    </source>
</evidence>
<dbReference type="AlphaFoldDB" id="A0A7R9G0J3"/>
<organism evidence="8">
    <name type="scientific">Timema shepardi</name>
    <name type="common">Walking stick</name>
    <dbReference type="NCBI Taxonomy" id="629360"/>
    <lineage>
        <taxon>Eukaryota</taxon>
        <taxon>Metazoa</taxon>
        <taxon>Ecdysozoa</taxon>
        <taxon>Arthropoda</taxon>
        <taxon>Hexapoda</taxon>
        <taxon>Insecta</taxon>
        <taxon>Pterygota</taxon>
        <taxon>Neoptera</taxon>
        <taxon>Polyneoptera</taxon>
        <taxon>Phasmatodea</taxon>
        <taxon>Timematodea</taxon>
        <taxon>Timematoidea</taxon>
        <taxon>Timematidae</taxon>
        <taxon>Timema</taxon>
    </lineage>
</organism>
<dbReference type="GO" id="GO:0034220">
    <property type="term" value="P:monoatomic ion transmembrane transport"/>
    <property type="evidence" value="ECO:0007669"/>
    <property type="project" value="UniProtKB-KW"/>
</dbReference>
<evidence type="ECO:0000256" key="4">
    <source>
        <dbReference type="ARBA" id="ARBA00023065"/>
    </source>
</evidence>